<name>A0A3A1YMK1_9BURK</name>
<evidence type="ECO:0000313" key="5">
    <source>
        <dbReference type="Proteomes" id="UP000266206"/>
    </source>
</evidence>
<evidence type="ECO:0000259" key="3">
    <source>
        <dbReference type="Pfam" id="PF01494"/>
    </source>
</evidence>
<feature type="domain" description="FAD-binding" evidence="3">
    <location>
        <begin position="7"/>
        <end position="320"/>
    </location>
</feature>
<dbReference type="GO" id="GO:0071949">
    <property type="term" value="F:FAD binding"/>
    <property type="evidence" value="ECO:0007669"/>
    <property type="project" value="InterPro"/>
</dbReference>
<dbReference type="InterPro" id="IPR050493">
    <property type="entry name" value="FAD-dep_Monooxygenase_BioMet"/>
</dbReference>
<evidence type="ECO:0000313" key="4">
    <source>
        <dbReference type="EMBL" id="RIY38781.1"/>
    </source>
</evidence>
<dbReference type="PANTHER" id="PTHR13789:SF309">
    <property type="entry name" value="PUTATIVE (AFU_ORTHOLOGUE AFUA_6G14510)-RELATED"/>
    <property type="match status" value="1"/>
</dbReference>
<dbReference type="Proteomes" id="UP000266206">
    <property type="component" value="Unassembled WGS sequence"/>
</dbReference>
<organism evidence="4 5">
    <name type="scientific">Neopusillimonas maritima</name>
    <dbReference type="NCBI Taxonomy" id="2026239"/>
    <lineage>
        <taxon>Bacteria</taxon>
        <taxon>Pseudomonadati</taxon>
        <taxon>Pseudomonadota</taxon>
        <taxon>Betaproteobacteria</taxon>
        <taxon>Burkholderiales</taxon>
        <taxon>Alcaligenaceae</taxon>
        <taxon>Neopusillimonas</taxon>
    </lineage>
</organism>
<dbReference type="PRINTS" id="PR00420">
    <property type="entry name" value="RNGMNOXGNASE"/>
</dbReference>
<accession>A0A3A1YMK1</accession>
<sequence>MNKIKTALIVGGGIGGMSAALELNKSGIETHLIDIDPNWRVYGAGITITGPTLRAFKAIGILEEVKALAYTGNGIQIRNASGEPVSIVPTPPTDDPDVPGCGGIMRPLLHNILAERVKTARIKVDLGITIDELENALSHVRARLSNGVDRNYDIVIGADGIFSKVRSLIFPNAPKPEYTGQSCWRLVAPRPPSIDRRTFFLGGKYKVGLSPVSKDEMYMFLLETGPRHDFIPNKELADRLSSLLSGYGAELADIRKSLNEHSRIIMRPLEAFFLPEPWYSGRTILIGDAAHPTTPQLASGAGMAVEDAIVLAQEIANSTDSVDSAFTHFMKRRYQRCRLVVENSIEIGRREQAGESAEKQTQLVEESLSVLTQPI</sequence>
<dbReference type="RefSeq" id="WP_119517114.1">
    <property type="nucleotide sequence ID" value="NZ_NQYH01000029.1"/>
</dbReference>
<dbReference type="GO" id="GO:0004497">
    <property type="term" value="F:monooxygenase activity"/>
    <property type="evidence" value="ECO:0007669"/>
    <property type="project" value="UniProtKB-KW"/>
</dbReference>
<evidence type="ECO:0000256" key="2">
    <source>
        <dbReference type="ARBA" id="ARBA00023033"/>
    </source>
</evidence>
<protein>
    <submittedName>
        <fullName evidence="4">Oxidoreductase</fullName>
    </submittedName>
</protein>
<keyword evidence="2" id="KW-0503">Monooxygenase</keyword>
<gene>
    <name evidence="4" type="ORF">CJP73_16215</name>
</gene>
<dbReference type="NCBIfam" id="NF005313">
    <property type="entry name" value="PRK06847.1"/>
    <property type="match status" value="1"/>
</dbReference>
<dbReference type="InterPro" id="IPR002938">
    <property type="entry name" value="FAD-bd"/>
</dbReference>
<dbReference type="InterPro" id="IPR036188">
    <property type="entry name" value="FAD/NAD-bd_sf"/>
</dbReference>
<dbReference type="EMBL" id="NQYH01000029">
    <property type="protein sequence ID" value="RIY38781.1"/>
    <property type="molecule type" value="Genomic_DNA"/>
</dbReference>
<evidence type="ECO:0000256" key="1">
    <source>
        <dbReference type="ARBA" id="ARBA00023002"/>
    </source>
</evidence>
<dbReference type="OrthoDB" id="9147239at2"/>
<dbReference type="SUPFAM" id="SSF51905">
    <property type="entry name" value="FAD/NAD(P)-binding domain"/>
    <property type="match status" value="1"/>
</dbReference>
<proteinExistence type="predicted"/>
<keyword evidence="1" id="KW-0560">Oxidoreductase</keyword>
<dbReference type="AlphaFoldDB" id="A0A3A1YMK1"/>
<dbReference type="Gene3D" id="3.50.50.60">
    <property type="entry name" value="FAD/NAD(P)-binding domain"/>
    <property type="match status" value="1"/>
</dbReference>
<comment type="caution">
    <text evidence="4">The sequence shown here is derived from an EMBL/GenBank/DDBJ whole genome shotgun (WGS) entry which is preliminary data.</text>
</comment>
<dbReference type="Pfam" id="PF01494">
    <property type="entry name" value="FAD_binding_3"/>
    <property type="match status" value="1"/>
</dbReference>
<dbReference type="PANTHER" id="PTHR13789">
    <property type="entry name" value="MONOOXYGENASE"/>
    <property type="match status" value="1"/>
</dbReference>
<reference evidence="4 5" key="1">
    <citation type="submission" date="2017-08" db="EMBL/GenBank/DDBJ databases">
        <title>Pusillimonas indicus sp. nov., a member of the family Alcaligenaceae isolated from surface seawater.</title>
        <authorList>
            <person name="Li J."/>
        </authorList>
    </citation>
    <scope>NUCLEOTIDE SEQUENCE [LARGE SCALE GENOMIC DNA]</scope>
    <source>
        <strain evidence="4 5">L52-1-41</strain>
    </source>
</reference>